<keyword evidence="3 6" id="KW-0863">Zinc-finger</keyword>
<proteinExistence type="predicted"/>
<accession>A0A8J6LCT2</accession>
<dbReference type="InterPro" id="IPR013087">
    <property type="entry name" value="Znf_C2H2_type"/>
</dbReference>
<keyword evidence="5" id="KW-0539">Nucleus</keyword>
<feature type="domain" description="C2H2-type" evidence="8">
    <location>
        <begin position="193"/>
        <end position="220"/>
    </location>
</feature>
<feature type="compositionally biased region" description="Basic residues" evidence="7">
    <location>
        <begin position="237"/>
        <end position="253"/>
    </location>
</feature>
<evidence type="ECO:0000256" key="3">
    <source>
        <dbReference type="ARBA" id="ARBA00022771"/>
    </source>
</evidence>
<evidence type="ECO:0000256" key="1">
    <source>
        <dbReference type="ARBA" id="ARBA00022723"/>
    </source>
</evidence>
<reference evidence="9" key="1">
    <citation type="journal article" date="2020" name="J Insects Food Feed">
        <title>The yellow mealworm (Tenebrio molitor) genome: a resource for the emerging insects as food and feed industry.</title>
        <authorList>
            <person name="Eriksson T."/>
            <person name="Andere A."/>
            <person name="Kelstrup H."/>
            <person name="Emery V."/>
            <person name="Picard C."/>
        </authorList>
    </citation>
    <scope>NUCLEOTIDE SEQUENCE</scope>
    <source>
        <strain evidence="9">Stoneville</strain>
        <tissue evidence="9">Whole head</tissue>
    </source>
</reference>
<dbReference type="PROSITE" id="PS50157">
    <property type="entry name" value="ZINC_FINGER_C2H2_2"/>
    <property type="match status" value="3"/>
</dbReference>
<evidence type="ECO:0000256" key="4">
    <source>
        <dbReference type="ARBA" id="ARBA00022833"/>
    </source>
</evidence>
<evidence type="ECO:0000256" key="5">
    <source>
        <dbReference type="ARBA" id="ARBA00023242"/>
    </source>
</evidence>
<evidence type="ECO:0000256" key="2">
    <source>
        <dbReference type="ARBA" id="ARBA00022737"/>
    </source>
</evidence>
<keyword evidence="4" id="KW-0862">Zinc</keyword>
<dbReference type="InterPro" id="IPR036236">
    <property type="entry name" value="Znf_C2H2_sf"/>
</dbReference>
<keyword evidence="1" id="KW-0479">Metal-binding</keyword>
<evidence type="ECO:0000259" key="8">
    <source>
        <dbReference type="PROSITE" id="PS50157"/>
    </source>
</evidence>
<organism evidence="9 10">
    <name type="scientific">Tenebrio molitor</name>
    <name type="common">Yellow mealworm beetle</name>
    <dbReference type="NCBI Taxonomy" id="7067"/>
    <lineage>
        <taxon>Eukaryota</taxon>
        <taxon>Metazoa</taxon>
        <taxon>Ecdysozoa</taxon>
        <taxon>Arthropoda</taxon>
        <taxon>Hexapoda</taxon>
        <taxon>Insecta</taxon>
        <taxon>Pterygota</taxon>
        <taxon>Neoptera</taxon>
        <taxon>Endopterygota</taxon>
        <taxon>Coleoptera</taxon>
        <taxon>Polyphaga</taxon>
        <taxon>Cucujiformia</taxon>
        <taxon>Tenebrionidae</taxon>
        <taxon>Tenebrio</taxon>
    </lineage>
</organism>
<sequence length="329" mass="36899">MVNGLTEDSGDRITSESEQPTDTQALDHETEQTSVEPVASSVNEDAKRGVKRPKVKEADTSRDKIVRQDSDTLFISDVKCEPSELVNFEDPLEDPLLQTEPPNEQKFYGTSAGQNTGEEEFKLERAFLESTTVLDADTKVKHSNFSEDCLKCPVCSKMFSHPYSLHHHKAVHSGNTQCQLTIHIRSHTGEKPFACSCCSKAFTTKTMLVKHERIHTGERPYVCDICGRAFNQSSTLRTHRNTHQNNKKRKKSERQKEKSSTNEVSVEKDYTSASCVIYKNDIVNLGTEIVAEEFMSDSVQDIEVKSTDGSVKTQFTVILPAPIPLLQNL</sequence>
<protein>
    <recommendedName>
        <fullName evidence="8">C2H2-type domain-containing protein</fullName>
    </recommendedName>
</protein>
<dbReference type="Pfam" id="PF00096">
    <property type="entry name" value="zf-C2H2"/>
    <property type="match status" value="2"/>
</dbReference>
<evidence type="ECO:0000256" key="6">
    <source>
        <dbReference type="PROSITE-ProRule" id="PRU00042"/>
    </source>
</evidence>
<dbReference type="EMBL" id="JABDTM020022543">
    <property type="protein sequence ID" value="KAH0815825.1"/>
    <property type="molecule type" value="Genomic_DNA"/>
</dbReference>
<reference evidence="9" key="2">
    <citation type="submission" date="2021-08" db="EMBL/GenBank/DDBJ databases">
        <authorList>
            <person name="Eriksson T."/>
        </authorList>
    </citation>
    <scope>NUCLEOTIDE SEQUENCE</scope>
    <source>
        <strain evidence="9">Stoneville</strain>
        <tissue evidence="9">Whole head</tissue>
    </source>
</reference>
<feature type="domain" description="C2H2-type" evidence="8">
    <location>
        <begin position="221"/>
        <end position="248"/>
    </location>
</feature>
<feature type="compositionally biased region" description="Basic and acidic residues" evidence="7">
    <location>
        <begin position="254"/>
        <end position="265"/>
    </location>
</feature>
<feature type="region of interest" description="Disordered" evidence="7">
    <location>
        <begin position="1"/>
        <end position="63"/>
    </location>
</feature>
<dbReference type="Gene3D" id="3.30.160.60">
    <property type="entry name" value="Classic Zinc Finger"/>
    <property type="match status" value="4"/>
</dbReference>
<dbReference type="GO" id="GO:0001228">
    <property type="term" value="F:DNA-binding transcription activator activity, RNA polymerase II-specific"/>
    <property type="evidence" value="ECO:0007669"/>
    <property type="project" value="TreeGrafter"/>
</dbReference>
<dbReference type="SUPFAM" id="SSF57667">
    <property type="entry name" value="beta-beta-alpha zinc fingers"/>
    <property type="match status" value="1"/>
</dbReference>
<dbReference type="PROSITE" id="PS00028">
    <property type="entry name" value="ZINC_FINGER_C2H2_1"/>
    <property type="match status" value="3"/>
</dbReference>
<dbReference type="AlphaFoldDB" id="A0A8J6LCT2"/>
<dbReference type="SMART" id="SM00355">
    <property type="entry name" value="ZnF_C2H2"/>
    <property type="match status" value="3"/>
</dbReference>
<evidence type="ECO:0000256" key="7">
    <source>
        <dbReference type="SAM" id="MobiDB-lite"/>
    </source>
</evidence>
<feature type="compositionally biased region" description="Polar residues" evidence="7">
    <location>
        <begin position="32"/>
        <end position="43"/>
    </location>
</feature>
<feature type="region of interest" description="Disordered" evidence="7">
    <location>
        <begin position="236"/>
        <end position="265"/>
    </location>
</feature>
<keyword evidence="10" id="KW-1185">Reference proteome</keyword>
<name>A0A8J6LCT2_TENMO</name>
<dbReference type="GO" id="GO:0000978">
    <property type="term" value="F:RNA polymerase II cis-regulatory region sequence-specific DNA binding"/>
    <property type="evidence" value="ECO:0007669"/>
    <property type="project" value="TreeGrafter"/>
</dbReference>
<feature type="domain" description="C2H2-type" evidence="8">
    <location>
        <begin position="150"/>
        <end position="177"/>
    </location>
</feature>
<dbReference type="GO" id="GO:0005634">
    <property type="term" value="C:nucleus"/>
    <property type="evidence" value="ECO:0007669"/>
    <property type="project" value="TreeGrafter"/>
</dbReference>
<dbReference type="Proteomes" id="UP000719412">
    <property type="component" value="Unassembled WGS sequence"/>
</dbReference>
<dbReference type="FunFam" id="3.30.160.60:FF:000557">
    <property type="entry name" value="zinc finger and SCAN domain-containing protein 29"/>
    <property type="match status" value="1"/>
</dbReference>
<evidence type="ECO:0000313" key="10">
    <source>
        <dbReference type="Proteomes" id="UP000719412"/>
    </source>
</evidence>
<comment type="caution">
    <text evidence="9">The sequence shown here is derived from an EMBL/GenBank/DDBJ whole genome shotgun (WGS) entry which is preliminary data.</text>
</comment>
<gene>
    <name evidence="9" type="ORF">GEV33_006967</name>
</gene>
<evidence type="ECO:0000313" key="9">
    <source>
        <dbReference type="EMBL" id="KAH0815825.1"/>
    </source>
</evidence>
<dbReference type="FunFam" id="3.30.160.60:FF:002343">
    <property type="entry name" value="Zinc finger protein 33A"/>
    <property type="match status" value="1"/>
</dbReference>
<dbReference type="PANTHER" id="PTHR24393:SF157">
    <property type="entry name" value="ZINC FINGER PROTEIN 76"/>
    <property type="match status" value="1"/>
</dbReference>
<keyword evidence="2" id="KW-0677">Repeat</keyword>
<dbReference type="GO" id="GO:0008270">
    <property type="term" value="F:zinc ion binding"/>
    <property type="evidence" value="ECO:0007669"/>
    <property type="project" value="UniProtKB-KW"/>
</dbReference>
<dbReference type="PANTHER" id="PTHR24393">
    <property type="entry name" value="ZINC FINGER PROTEIN"/>
    <property type="match status" value="1"/>
</dbReference>